<feature type="transmembrane region" description="Helical" evidence="13">
    <location>
        <begin position="306"/>
        <end position="327"/>
    </location>
</feature>
<keyword evidence="10 13" id="KW-0472">Membrane</keyword>
<dbReference type="Proteomes" id="UP000031036">
    <property type="component" value="Unassembled WGS sequence"/>
</dbReference>
<protein>
    <recommendedName>
        <fullName evidence="12 13">GPI alpha-1,4-mannosyltransferase I, catalytic subunit</fullName>
        <ecNumber evidence="13">2.4.1.-</ecNumber>
    </recommendedName>
    <alternativeName>
        <fullName evidence="13">GPI mannosyltransferase I</fullName>
    </alternativeName>
</protein>
<dbReference type="EC" id="2.4.1.-" evidence="13"/>
<dbReference type="GO" id="GO:0051751">
    <property type="term" value="F:alpha-1,4-mannosyltransferase activity"/>
    <property type="evidence" value="ECO:0007669"/>
    <property type="project" value="InterPro"/>
</dbReference>
<evidence type="ECO:0000313" key="15">
    <source>
        <dbReference type="Proteomes" id="UP000031036"/>
    </source>
</evidence>
<evidence type="ECO:0000256" key="3">
    <source>
        <dbReference type="ARBA" id="ARBA00011071"/>
    </source>
</evidence>
<dbReference type="GO" id="GO:0005789">
    <property type="term" value="C:endoplasmic reticulum membrane"/>
    <property type="evidence" value="ECO:0007669"/>
    <property type="project" value="UniProtKB-SubCell"/>
</dbReference>
<dbReference type="SUPFAM" id="SSF53790">
    <property type="entry name" value="Tetrapyrrole methylase"/>
    <property type="match status" value="1"/>
</dbReference>
<keyword evidence="6 13" id="KW-0808">Transferase</keyword>
<organism evidence="14 15">
    <name type="scientific">Toxocara canis</name>
    <name type="common">Canine roundworm</name>
    <dbReference type="NCBI Taxonomy" id="6265"/>
    <lineage>
        <taxon>Eukaryota</taxon>
        <taxon>Metazoa</taxon>
        <taxon>Ecdysozoa</taxon>
        <taxon>Nematoda</taxon>
        <taxon>Chromadorea</taxon>
        <taxon>Rhabditida</taxon>
        <taxon>Spirurina</taxon>
        <taxon>Ascaridomorpha</taxon>
        <taxon>Ascaridoidea</taxon>
        <taxon>Toxocaridae</taxon>
        <taxon>Toxocara</taxon>
    </lineage>
</organism>
<dbReference type="OrthoDB" id="2516at2759"/>
<evidence type="ECO:0000256" key="1">
    <source>
        <dbReference type="ARBA" id="ARBA00004477"/>
    </source>
</evidence>
<comment type="subcellular location">
    <subcellularLocation>
        <location evidence="1 13">Endoplasmic reticulum membrane</location>
        <topology evidence="1 13">Multi-pass membrane protein</topology>
    </subcellularLocation>
</comment>
<dbReference type="Pfam" id="PF05007">
    <property type="entry name" value="Mannosyl_trans"/>
    <property type="match status" value="1"/>
</dbReference>
<dbReference type="GO" id="GO:0006506">
    <property type="term" value="P:GPI anchor biosynthetic process"/>
    <property type="evidence" value="ECO:0007669"/>
    <property type="project" value="UniProtKB-UniPathway"/>
</dbReference>
<comment type="similarity">
    <text evidence="3 13">Belongs to the PIGM family.</text>
</comment>
<evidence type="ECO:0000256" key="2">
    <source>
        <dbReference type="ARBA" id="ARBA00004687"/>
    </source>
</evidence>
<dbReference type="InterPro" id="IPR007704">
    <property type="entry name" value="PIG-M"/>
</dbReference>
<dbReference type="InterPro" id="IPR014776">
    <property type="entry name" value="4pyrrole_Mease_sub2"/>
</dbReference>
<evidence type="ECO:0000256" key="6">
    <source>
        <dbReference type="ARBA" id="ARBA00022679"/>
    </source>
</evidence>
<dbReference type="EMBL" id="JPKZ01000441">
    <property type="protein sequence ID" value="KHN87297.1"/>
    <property type="molecule type" value="Genomic_DNA"/>
</dbReference>
<keyword evidence="7 13" id="KW-0812">Transmembrane</keyword>
<evidence type="ECO:0000256" key="7">
    <source>
        <dbReference type="ARBA" id="ARBA00022692"/>
    </source>
</evidence>
<comment type="pathway">
    <text evidence="2 13">Glycolipid biosynthesis; glycosylphosphatidylinositol-anchor biosynthesis.</text>
</comment>
<evidence type="ECO:0000313" key="14">
    <source>
        <dbReference type="EMBL" id="KHN87297.1"/>
    </source>
</evidence>
<feature type="transmembrane region" description="Helical" evidence="13">
    <location>
        <begin position="152"/>
        <end position="172"/>
    </location>
</feature>
<comment type="caution">
    <text evidence="14">The sequence shown here is derived from an EMBL/GenBank/DDBJ whole genome shotgun (WGS) entry which is preliminary data.</text>
</comment>
<dbReference type="AlphaFoldDB" id="A0A0B2W129"/>
<comment type="function">
    <text evidence="11 13">Catalytic subunit of the glycosylphosphatidylinositol-mannosyltransferase I complex which catalyzes the transfer of the first mannose, via an alpha-1,4 bond from a dolichol-phosphate-mannose (Dol-P-Man) to the glucosaminyl acyl phosphatidylinositol (GlcN-(acyl)PI) intermediate to generate alpha-D-Man-(1-&gt;4)-alpha-D-GlcN-(1-&gt;6)-(1-radyl,2-acyl-sn-glycero-3-phospho)-2-acyl-inositol and participates in the sixth step of the glycosylphosphatidylinositol-anchor biosynthesis.</text>
</comment>
<feature type="transmembrane region" description="Helical" evidence="13">
    <location>
        <begin position="405"/>
        <end position="426"/>
    </location>
</feature>
<accession>A0A0B2W129</accession>
<evidence type="ECO:0000256" key="4">
    <source>
        <dbReference type="ARBA" id="ARBA00022502"/>
    </source>
</evidence>
<keyword evidence="5 13" id="KW-0328">Glycosyltransferase</keyword>
<dbReference type="UniPathway" id="UPA00196"/>
<evidence type="ECO:0000256" key="5">
    <source>
        <dbReference type="ARBA" id="ARBA00022676"/>
    </source>
</evidence>
<keyword evidence="8 13" id="KW-0256">Endoplasmic reticulum</keyword>
<dbReference type="PANTHER" id="PTHR12886:SF0">
    <property type="entry name" value="GPI MANNOSYLTRANSFERASE 1"/>
    <property type="match status" value="1"/>
</dbReference>
<evidence type="ECO:0000256" key="11">
    <source>
        <dbReference type="ARBA" id="ARBA00093408"/>
    </source>
</evidence>
<dbReference type="GO" id="GO:1990529">
    <property type="term" value="C:glycosylphosphatidylinositol-mannosyltransferase I complex"/>
    <property type="evidence" value="ECO:0007669"/>
    <property type="project" value="TreeGrafter"/>
</dbReference>
<keyword evidence="9 13" id="KW-1133">Transmembrane helix</keyword>
<proteinExistence type="inferred from homology"/>
<feature type="transmembrane region" description="Helical" evidence="13">
    <location>
        <begin position="374"/>
        <end position="393"/>
    </location>
</feature>
<dbReference type="STRING" id="6265.A0A0B2W129"/>
<name>A0A0B2W129_TOXCA</name>
<gene>
    <name evidence="14" type="primary">Pigm</name>
    <name evidence="14" type="ORF">Tcan_17920</name>
</gene>
<evidence type="ECO:0000256" key="9">
    <source>
        <dbReference type="ARBA" id="ARBA00022989"/>
    </source>
</evidence>
<dbReference type="GO" id="GO:0004376">
    <property type="term" value="F:GPI mannosyltransferase activity"/>
    <property type="evidence" value="ECO:0007669"/>
    <property type="project" value="InterPro"/>
</dbReference>
<dbReference type="PANTHER" id="PTHR12886">
    <property type="entry name" value="PIG-M MANNOSYLTRANSFERASE"/>
    <property type="match status" value="1"/>
</dbReference>
<keyword evidence="4 13" id="KW-0337">GPI-anchor biosynthesis</keyword>
<dbReference type="Gene3D" id="3.30.950.10">
    <property type="entry name" value="Methyltransferase, Cobalt-precorrin-4 Transmethylase, Domain 2"/>
    <property type="match status" value="1"/>
</dbReference>
<sequence length="529" mass="60532">MRKRGRNGKRNGERSSASEDECSSEEEVVAWTINKIFMTAFLFRALLVTYGPIHDYLFEVSFTDIDYKVFSDAAAQVGRGDSPYQRATYRYTPLLAWLLVPNTVWPEFGKMLFCTLDVTVGYLCFKTATSELLMRSSSNIARLQMTRRAKHCVIIFWLANPLTAVISARGNADVVVCTAVVCTLWLLLSNHWLLAAVVHGFFAIQLKIYPLIYMPSVFLYVSNARIAIGYWDYWRKLVFNWRGFVFVLLSSMSFAVSVALYYCMYGNRYLDESLMYHISRIDTRHNFSPYFYPLYLSDGETTLSQLIGLGAFVPQAALIIFLSFRFYDDLPFCWMLITIAFVAFNKVCTSQYFVWFICLAPIAQRTVEMSAKRVTMLMLMWMGAQVAWLQPAYLFEFKGVDTFAFIWLASLLFFAINVVIIVQLILHHNDSFVSGRKIYDPPRYMSCSEAAKQLIEIAERKQKTGIQPAYSGETPCVGLARVGWENQKIVLCTLSKMVTTDMGEPVHSLVIPGEMHPMEMDMLKTFSAC</sequence>
<evidence type="ECO:0000256" key="13">
    <source>
        <dbReference type="RuleBase" id="RU365064"/>
    </source>
</evidence>
<evidence type="ECO:0000256" key="12">
    <source>
        <dbReference type="ARBA" id="ARBA00093608"/>
    </source>
</evidence>
<feature type="transmembrane region" description="Helical" evidence="13">
    <location>
        <begin position="243"/>
        <end position="265"/>
    </location>
</feature>
<dbReference type="GO" id="GO:0008168">
    <property type="term" value="F:methyltransferase activity"/>
    <property type="evidence" value="ECO:0007669"/>
    <property type="project" value="InterPro"/>
</dbReference>
<feature type="transmembrane region" description="Helical" evidence="13">
    <location>
        <begin position="211"/>
        <end position="231"/>
    </location>
</feature>
<feature type="transmembrane region" description="Helical" evidence="13">
    <location>
        <begin position="333"/>
        <end position="362"/>
    </location>
</feature>
<reference evidence="14 15" key="1">
    <citation type="submission" date="2014-11" db="EMBL/GenBank/DDBJ databases">
        <title>Genetic blueprint of the zoonotic pathogen Toxocara canis.</title>
        <authorList>
            <person name="Zhu X.-Q."/>
            <person name="Korhonen P.K."/>
            <person name="Cai H."/>
            <person name="Young N.D."/>
            <person name="Nejsum P."/>
            <person name="von Samson-Himmelstjerna G."/>
            <person name="Boag P.R."/>
            <person name="Tan P."/>
            <person name="Li Q."/>
            <person name="Min J."/>
            <person name="Yang Y."/>
            <person name="Wang X."/>
            <person name="Fang X."/>
            <person name="Hall R.S."/>
            <person name="Hofmann A."/>
            <person name="Sternberg P.W."/>
            <person name="Jex A.R."/>
            <person name="Gasser R.B."/>
        </authorList>
    </citation>
    <scope>NUCLEOTIDE SEQUENCE [LARGE SCALE GENOMIC DNA]</scope>
    <source>
        <strain evidence="14">PN_DK_2014</strain>
    </source>
</reference>
<evidence type="ECO:0000256" key="10">
    <source>
        <dbReference type="ARBA" id="ARBA00023136"/>
    </source>
</evidence>
<dbReference type="InterPro" id="IPR035996">
    <property type="entry name" value="4pyrrol_Methylase_sf"/>
</dbReference>
<keyword evidence="15" id="KW-1185">Reference proteome</keyword>
<evidence type="ECO:0000256" key="8">
    <source>
        <dbReference type="ARBA" id="ARBA00022824"/>
    </source>
</evidence>
<dbReference type="OMA" id="WPDFGKI"/>